<sequence>MNGPSSSQILEPPQQQPSSDAPLSPRTALSPPLPPPRVFAPAVSQQGIAQNVAAATLHSSQPCVVVDEPFHRRHPTLTSAPTSVPAAAAAPTAAPSRQSHGASNVYACRNCGRSYSRPEHLVRHVQNHTLGRRFSCEICHKYFARKDLLRRHVANHDNDSPSKRRRVTSSPGAGRVSQACRPCATARVKCDDSKPCKRCVRRELTCVYPEVVSSSSLHHAPTSSNVQATTSHRDIHPYLELCKTEPGQSSSPASHRSSAPVPSGNASGPDGYTSTSTPYSQTGSVRPGESQLLTPETVFDQQANDAAPHPSPFEPPIAIANSLPDVLYRQPVDQSKVAALEDTPVLGFWDNNSNLDVSDLGFGVWNYWDLGGATEGTIPPQACIDLQESSVDMNQMRKSLVKVWTESPWRWDPTCNDSAYQDQSHFAVPPNETTSAQFQNSRDRLERVVSEKLEQPSRDRVLAILLSQCRETATANQVSSSFPTVDVLDTLVHIFLAAQACQVDSWLHLPTLKLEKQCPHWIAMAAAHGGAMTPIPTLRRFGMAVMEAVQITIRSRFEENNSAIRNFGLMQSLILLQDLGLWSGNRRRMEIAESHLVIPVTMMRYRGRFQRAKYPMICVAPSDETEALEEKWKSWIEQEQWKRLVFHCYLREAQTSMTTLTNPCLSYSELRLPLPEARELWMAKTAQEWKTRYLERNAGQAKGPPSVGDLFHDVHLLTANHSRLDAQFSISILLHGFWALIWEYRQLSSLHKSRSYANSLGGNPDLLLSQRHAELVKDLQSLHLIAAGWQDMSAREHLLLHLLMMNLHVSIDDVQLFLGKEGEDEARGVYPSLQQWVSSTEARSAVWCASQVLRYAKLFPAGHLKDFYAVAVHHASVTLWVYGVVTRANRQRYVSTQRTAEPVYMDSADSIAIQRFIGLEHGRPVIRGPATAATASTAAAGGGAQEASLHDPRACMETSQDILRANYPPALEGLPPIVENLVQLIKKLGHAAWAVGLG</sequence>
<dbReference type="SMART" id="SM00066">
    <property type="entry name" value="GAL4"/>
    <property type="match status" value="1"/>
</dbReference>
<feature type="region of interest" description="Disordered" evidence="7">
    <location>
        <begin position="1"/>
        <end position="39"/>
    </location>
</feature>
<keyword evidence="4" id="KW-0804">Transcription</keyword>
<dbReference type="AlphaFoldDB" id="A0A8E5HQS7"/>
<keyword evidence="2" id="KW-0862">Zinc</keyword>
<keyword evidence="1" id="KW-0479">Metal-binding</keyword>
<dbReference type="GeneID" id="66064692"/>
<feature type="domain" description="C2H2-type" evidence="9">
    <location>
        <begin position="134"/>
        <end position="161"/>
    </location>
</feature>
<dbReference type="InterPro" id="IPR013087">
    <property type="entry name" value="Znf_C2H2_type"/>
</dbReference>
<dbReference type="Pfam" id="PF00172">
    <property type="entry name" value="Zn_clus"/>
    <property type="match status" value="1"/>
</dbReference>
<evidence type="ECO:0000256" key="4">
    <source>
        <dbReference type="ARBA" id="ARBA00023163"/>
    </source>
</evidence>
<evidence type="ECO:0000256" key="6">
    <source>
        <dbReference type="PROSITE-ProRule" id="PRU00042"/>
    </source>
</evidence>
<evidence type="ECO:0000259" key="9">
    <source>
        <dbReference type="PROSITE" id="PS50157"/>
    </source>
</evidence>
<dbReference type="CDD" id="cd00067">
    <property type="entry name" value="GAL4"/>
    <property type="match status" value="1"/>
</dbReference>
<keyword evidence="3" id="KW-0805">Transcription regulation</keyword>
<feature type="domain" description="Zn(2)-C6 fungal-type" evidence="8">
    <location>
        <begin position="179"/>
        <end position="208"/>
    </location>
</feature>
<dbReference type="EMBL" id="CP072755">
    <property type="protein sequence ID" value="QUC19673.1"/>
    <property type="molecule type" value="Genomic_DNA"/>
</dbReference>
<evidence type="ECO:0000259" key="8">
    <source>
        <dbReference type="PROSITE" id="PS50048"/>
    </source>
</evidence>
<evidence type="ECO:0000313" key="10">
    <source>
        <dbReference type="EMBL" id="QUC19673.1"/>
    </source>
</evidence>
<dbReference type="InterPro" id="IPR001138">
    <property type="entry name" value="Zn2Cys6_DnaBD"/>
</dbReference>
<evidence type="ECO:0000256" key="1">
    <source>
        <dbReference type="ARBA" id="ARBA00022723"/>
    </source>
</evidence>
<dbReference type="SUPFAM" id="SSF57667">
    <property type="entry name" value="beta-beta-alpha zinc fingers"/>
    <property type="match status" value="1"/>
</dbReference>
<keyword evidence="5" id="KW-0539">Nucleus</keyword>
<feature type="compositionally biased region" description="Low complexity" evidence="7">
    <location>
        <begin position="249"/>
        <end position="263"/>
    </location>
</feature>
<dbReference type="GO" id="GO:0000981">
    <property type="term" value="F:DNA-binding transcription factor activity, RNA polymerase II-specific"/>
    <property type="evidence" value="ECO:0007669"/>
    <property type="project" value="InterPro"/>
</dbReference>
<accession>A0A8E5HQS7</accession>
<dbReference type="Gene3D" id="3.30.160.60">
    <property type="entry name" value="Classic Zinc Finger"/>
    <property type="match status" value="1"/>
</dbReference>
<feature type="domain" description="C2H2-type" evidence="9">
    <location>
        <begin position="106"/>
        <end position="133"/>
    </location>
</feature>
<dbReference type="KEGG" id="uvi:66064692"/>
<feature type="compositionally biased region" description="Low complexity" evidence="7">
    <location>
        <begin position="21"/>
        <end position="30"/>
    </location>
</feature>
<dbReference type="GO" id="GO:0006351">
    <property type="term" value="P:DNA-templated transcription"/>
    <property type="evidence" value="ECO:0007669"/>
    <property type="project" value="InterPro"/>
</dbReference>
<dbReference type="Proteomes" id="UP000027002">
    <property type="component" value="Chromosome 3"/>
</dbReference>
<dbReference type="InterPro" id="IPR036236">
    <property type="entry name" value="Znf_C2H2_sf"/>
</dbReference>
<dbReference type="OrthoDB" id="40579at2759"/>
<keyword evidence="6" id="KW-0863">Zinc-finger</keyword>
<feature type="compositionally biased region" description="Polar residues" evidence="7">
    <location>
        <begin position="272"/>
        <end position="284"/>
    </location>
</feature>
<dbReference type="Pfam" id="PF04082">
    <property type="entry name" value="Fungal_trans"/>
    <property type="match status" value="1"/>
</dbReference>
<evidence type="ECO:0008006" key="12">
    <source>
        <dbReference type="Google" id="ProtNLM"/>
    </source>
</evidence>
<feature type="region of interest" description="Disordered" evidence="7">
    <location>
        <begin position="154"/>
        <end position="177"/>
    </location>
</feature>
<evidence type="ECO:0000313" key="11">
    <source>
        <dbReference type="Proteomes" id="UP000027002"/>
    </source>
</evidence>
<reference evidence="10" key="1">
    <citation type="submission" date="2020-03" db="EMBL/GenBank/DDBJ databases">
        <title>A mixture of massive structural variations and highly conserved coding sequences in Ustilaginoidea virens genome.</title>
        <authorList>
            <person name="Zhang K."/>
            <person name="Zhao Z."/>
            <person name="Zhang Z."/>
            <person name="Li Y."/>
            <person name="Hsiang T."/>
            <person name="Sun W."/>
        </authorList>
    </citation>
    <scope>NUCLEOTIDE SEQUENCE</scope>
    <source>
        <strain evidence="10">UV-8b</strain>
    </source>
</reference>
<dbReference type="SMART" id="SM00355">
    <property type="entry name" value="ZnF_C2H2"/>
    <property type="match status" value="2"/>
</dbReference>
<gene>
    <name evidence="10" type="ORF">UV8b_03914</name>
</gene>
<evidence type="ECO:0000256" key="7">
    <source>
        <dbReference type="SAM" id="MobiDB-lite"/>
    </source>
</evidence>
<dbReference type="GO" id="GO:0003677">
    <property type="term" value="F:DNA binding"/>
    <property type="evidence" value="ECO:0007669"/>
    <property type="project" value="InterPro"/>
</dbReference>
<feature type="region of interest" description="Disordered" evidence="7">
    <location>
        <begin position="243"/>
        <end position="289"/>
    </location>
</feature>
<dbReference type="Pfam" id="PF00096">
    <property type="entry name" value="zf-C2H2"/>
    <property type="match status" value="2"/>
</dbReference>
<dbReference type="SUPFAM" id="SSF57701">
    <property type="entry name" value="Zn2/Cys6 DNA-binding domain"/>
    <property type="match status" value="1"/>
</dbReference>
<feature type="compositionally biased region" description="Low complexity" evidence="7">
    <location>
        <begin position="76"/>
        <end position="96"/>
    </location>
</feature>
<proteinExistence type="predicted"/>
<dbReference type="PROSITE" id="PS00028">
    <property type="entry name" value="ZINC_FINGER_C2H2_1"/>
    <property type="match status" value="2"/>
</dbReference>
<evidence type="ECO:0000256" key="5">
    <source>
        <dbReference type="ARBA" id="ARBA00023242"/>
    </source>
</evidence>
<dbReference type="PROSITE" id="PS50157">
    <property type="entry name" value="ZINC_FINGER_C2H2_2"/>
    <property type="match status" value="2"/>
</dbReference>
<organism evidence="10 11">
    <name type="scientific">Ustilaginoidea virens</name>
    <name type="common">Rice false smut fungus</name>
    <name type="synonym">Villosiclava virens</name>
    <dbReference type="NCBI Taxonomy" id="1159556"/>
    <lineage>
        <taxon>Eukaryota</taxon>
        <taxon>Fungi</taxon>
        <taxon>Dikarya</taxon>
        <taxon>Ascomycota</taxon>
        <taxon>Pezizomycotina</taxon>
        <taxon>Sordariomycetes</taxon>
        <taxon>Hypocreomycetidae</taxon>
        <taxon>Hypocreales</taxon>
        <taxon>Clavicipitaceae</taxon>
        <taxon>Ustilaginoidea</taxon>
    </lineage>
</organism>
<dbReference type="PROSITE" id="PS00463">
    <property type="entry name" value="ZN2_CY6_FUNGAL_1"/>
    <property type="match status" value="1"/>
</dbReference>
<dbReference type="PROSITE" id="PS50048">
    <property type="entry name" value="ZN2_CY6_FUNGAL_2"/>
    <property type="match status" value="1"/>
</dbReference>
<dbReference type="InterPro" id="IPR036864">
    <property type="entry name" value="Zn2-C6_fun-type_DNA-bd_sf"/>
</dbReference>
<keyword evidence="11" id="KW-1185">Reference proteome</keyword>
<dbReference type="RefSeq" id="XP_042997346.1">
    <property type="nucleotide sequence ID" value="XM_043141412.1"/>
</dbReference>
<name>A0A8E5HQS7_USTVR</name>
<dbReference type="Gene3D" id="4.10.240.10">
    <property type="entry name" value="Zn(2)-C6 fungal-type DNA-binding domain"/>
    <property type="match status" value="1"/>
</dbReference>
<dbReference type="InterPro" id="IPR007219">
    <property type="entry name" value="XnlR_reg_dom"/>
</dbReference>
<evidence type="ECO:0000256" key="2">
    <source>
        <dbReference type="ARBA" id="ARBA00022833"/>
    </source>
</evidence>
<dbReference type="PANTHER" id="PTHR47660:SF2">
    <property type="entry name" value="TRANSCRIPTION FACTOR WITH C2H2 AND ZN(2)-CYS(6) DNA BINDING DOMAIN (EUROFUNG)"/>
    <property type="match status" value="1"/>
</dbReference>
<feature type="region of interest" description="Disordered" evidence="7">
    <location>
        <begin position="74"/>
        <end position="99"/>
    </location>
</feature>
<dbReference type="PANTHER" id="PTHR47660">
    <property type="entry name" value="TRANSCRIPTION FACTOR WITH C2H2 AND ZN(2)-CYS(6) DNA BINDING DOMAIN (EUROFUNG)-RELATED-RELATED"/>
    <property type="match status" value="1"/>
</dbReference>
<protein>
    <recommendedName>
        <fullName evidence="12">C6 and C2H2 transcription factor RegA-like protein</fullName>
    </recommendedName>
</protein>
<dbReference type="GO" id="GO:0008270">
    <property type="term" value="F:zinc ion binding"/>
    <property type="evidence" value="ECO:0007669"/>
    <property type="project" value="UniProtKB-KW"/>
</dbReference>
<evidence type="ECO:0000256" key="3">
    <source>
        <dbReference type="ARBA" id="ARBA00023015"/>
    </source>
</evidence>